<protein>
    <recommendedName>
        <fullName evidence="4">Large ribosomal subunit protein eL34</fullName>
    </recommendedName>
    <alternativeName>
        <fullName evidence="5">60S ribosomal protein L34</fullName>
    </alternativeName>
</protein>
<dbReference type="Pfam" id="PF01199">
    <property type="entry name" value="Ribosomal_L34e"/>
    <property type="match status" value="1"/>
</dbReference>
<sequence length="120" mass="14319">MVQRLTYRRRFTYNTKSNKRKMQHRGKLVYLHVKKRGKVPKCGDCKCKLFGLKAYRPKKLMKLPKKEKTVQRAYGGSRCFYCVRERQVSCFLILRAFLTEEQKIVVRVLKAQEEKKTASK</sequence>
<dbReference type="InterPro" id="IPR008195">
    <property type="entry name" value="Ribosomal_eL34"/>
</dbReference>
<organism evidence="6 7">
    <name type="scientific">Acropora cervicornis</name>
    <name type="common">Staghorn coral</name>
    <dbReference type="NCBI Taxonomy" id="6130"/>
    <lineage>
        <taxon>Eukaryota</taxon>
        <taxon>Metazoa</taxon>
        <taxon>Cnidaria</taxon>
        <taxon>Anthozoa</taxon>
        <taxon>Hexacorallia</taxon>
        <taxon>Scleractinia</taxon>
        <taxon>Astrocoeniina</taxon>
        <taxon>Acroporidae</taxon>
        <taxon>Acropora</taxon>
    </lineage>
</organism>
<evidence type="ECO:0000256" key="2">
    <source>
        <dbReference type="ARBA" id="ARBA00022980"/>
    </source>
</evidence>
<evidence type="ECO:0000313" key="7">
    <source>
        <dbReference type="Proteomes" id="UP001249851"/>
    </source>
</evidence>
<dbReference type="Proteomes" id="UP001249851">
    <property type="component" value="Unassembled WGS sequence"/>
</dbReference>
<dbReference type="PANTHER" id="PTHR46595">
    <property type="entry name" value="60S RIBOSOMAL PROTEIN L34"/>
    <property type="match status" value="1"/>
</dbReference>
<comment type="caution">
    <text evidence="6">The sequence shown here is derived from an EMBL/GenBank/DDBJ whole genome shotgun (WGS) entry which is preliminary data.</text>
</comment>
<evidence type="ECO:0000256" key="3">
    <source>
        <dbReference type="ARBA" id="ARBA00023274"/>
    </source>
</evidence>
<comment type="similarity">
    <text evidence="1">Belongs to the eukaryotic ribosomal protein eL34 family.</text>
</comment>
<gene>
    <name evidence="6" type="ORF">P5673_019753</name>
</gene>
<dbReference type="GO" id="GO:0003735">
    <property type="term" value="F:structural constituent of ribosome"/>
    <property type="evidence" value="ECO:0007669"/>
    <property type="project" value="InterPro"/>
</dbReference>
<accession>A0AAD9QBE8</accession>
<evidence type="ECO:0000313" key="6">
    <source>
        <dbReference type="EMBL" id="KAK2557796.1"/>
    </source>
</evidence>
<dbReference type="GO" id="GO:0006412">
    <property type="term" value="P:translation"/>
    <property type="evidence" value="ECO:0007669"/>
    <property type="project" value="InterPro"/>
</dbReference>
<evidence type="ECO:0000256" key="5">
    <source>
        <dbReference type="ARBA" id="ARBA00035333"/>
    </source>
</evidence>
<reference evidence="6" key="2">
    <citation type="journal article" date="2023" name="Science">
        <title>Genomic signatures of disease resistance in endangered staghorn corals.</title>
        <authorList>
            <person name="Vollmer S.V."/>
            <person name="Selwyn J.D."/>
            <person name="Despard B.A."/>
            <person name="Roesel C.L."/>
        </authorList>
    </citation>
    <scope>NUCLEOTIDE SEQUENCE</scope>
    <source>
        <strain evidence="6">K2</strain>
    </source>
</reference>
<dbReference type="InterPro" id="IPR038562">
    <property type="entry name" value="Ribosomal_eL34_C_sf"/>
</dbReference>
<dbReference type="EMBL" id="JARQWQ010000047">
    <property type="protein sequence ID" value="KAK2557796.1"/>
    <property type="molecule type" value="Genomic_DNA"/>
</dbReference>
<dbReference type="GO" id="GO:0005840">
    <property type="term" value="C:ribosome"/>
    <property type="evidence" value="ECO:0007669"/>
    <property type="project" value="UniProtKB-KW"/>
</dbReference>
<keyword evidence="2 6" id="KW-0689">Ribosomal protein</keyword>
<reference evidence="6" key="1">
    <citation type="journal article" date="2023" name="G3 (Bethesda)">
        <title>Whole genome assembly and annotation of the endangered Caribbean coral Acropora cervicornis.</title>
        <authorList>
            <person name="Selwyn J.D."/>
            <person name="Vollmer S.V."/>
        </authorList>
    </citation>
    <scope>NUCLEOTIDE SEQUENCE</scope>
    <source>
        <strain evidence="6">K2</strain>
    </source>
</reference>
<proteinExistence type="inferred from homology"/>
<name>A0AAD9QBE8_ACRCE</name>
<keyword evidence="7" id="KW-1185">Reference proteome</keyword>
<dbReference type="PRINTS" id="PR01250">
    <property type="entry name" value="RIBOSOMALL34"/>
</dbReference>
<evidence type="ECO:0000256" key="1">
    <source>
        <dbReference type="ARBA" id="ARBA00009875"/>
    </source>
</evidence>
<dbReference type="GO" id="GO:1990904">
    <property type="term" value="C:ribonucleoprotein complex"/>
    <property type="evidence" value="ECO:0007669"/>
    <property type="project" value="UniProtKB-KW"/>
</dbReference>
<dbReference type="Gene3D" id="6.20.370.70">
    <property type="match status" value="1"/>
</dbReference>
<keyword evidence="3" id="KW-0687">Ribonucleoprotein</keyword>
<dbReference type="Gene3D" id="6.20.340.10">
    <property type="match status" value="1"/>
</dbReference>
<dbReference type="AlphaFoldDB" id="A0AAD9QBE8"/>
<evidence type="ECO:0000256" key="4">
    <source>
        <dbReference type="ARBA" id="ARBA00035227"/>
    </source>
</evidence>